<sequence length="148" mass="17217">MARTVLTDNTWEQLQSNMKAHGCHTWKNDKQVMEAILWKLRIGAPWRDIPSELCPWKTAYNRFNRLSKKGLWEQFFLTYEQVLMKNGYSQTEAISAVISIQAAQDEESFELLESHEVEPLPRFISPSIRMETRLILKSLGVTSTTAKR</sequence>
<evidence type="ECO:0000313" key="2">
    <source>
        <dbReference type="EMBL" id="PWK04959.1"/>
    </source>
</evidence>
<evidence type="ECO:0000313" key="3">
    <source>
        <dbReference type="Proteomes" id="UP000245655"/>
    </source>
</evidence>
<dbReference type="PANTHER" id="PTHR46637">
    <property type="entry name" value="TIS1421-TRANSPOSASE PROTEIN A"/>
    <property type="match status" value="1"/>
</dbReference>
<evidence type="ECO:0000259" key="1">
    <source>
        <dbReference type="Pfam" id="PF13340"/>
    </source>
</evidence>
<reference evidence="2 3" key="1">
    <citation type="submission" date="2018-05" db="EMBL/GenBank/DDBJ databases">
        <title>Genomic Encyclopedia of Type Strains, Phase IV (KMG-IV): sequencing the most valuable type-strain genomes for metagenomic binning, comparative biology and taxonomic classification.</title>
        <authorList>
            <person name="Goeker M."/>
        </authorList>
    </citation>
    <scope>NUCLEOTIDE SEQUENCE [LARGE SCALE GENOMIC DNA]</scope>
    <source>
        <strain evidence="2 3">DSM 7229</strain>
    </source>
</reference>
<proteinExistence type="predicted"/>
<organism evidence="2 3">
    <name type="scientific">Psychrobacter immobilis</name>
    <dbReference type="NCBI Taxonomy" id="498"/>
    <lineage>
        <taxon>Bacteria</taxon>
        <taxon>Pseudomonadati</taxon>
        <taxon>Pseudomonadota</taxon>
        <taxon>Gammaproteobacteria</taxon>
        <taxon>Moraxellales</taxon>
        <taxon>Moraxellaceae</taxon>
        <taxon>Psychrobacter</taxon>
    </lineage>
</organism>
<name>A0A2V1ZKA8_PSYIM</name>
<accession>A0A2V1ZKA8</accession>
<comment type="caution">
    <text evidence="2">The sequence shown here is derived from an EMBL/GenBank/DDBJ whole genome shotgun (WGS) entry which is preliminary data.</text>
</comment>
<dbReference type="InterPro" id="IPR025161">
    <property type="entry name" value="IS402-like_dom"/>
</dbReference>
<dbReference type="EMBL" id="QGGM01000031">
    <property type="protein sequence ID" value="PWK04959.1"/>
    <property type="molecule type" value="Genomic_DNA"/>
</dbReference>
<feature type="domain" description="Insertion element IS402-like" evidence="1">
    <location>
        <begin position="6"/>
        <end position="76"/>
    </location>
</feature>
<protein>
    <submittedName>
        <fullName evidence="2">Putative transposase of IS4/5 family DUF4096</fullName>
    </submittedName>
</protein>
<dbReference type="Proteomes" id="UP000245655">
    <property type="component" value="Unassembled WGS sequence"/>
</dbReference>
<keyword evidence="3" id="KW-1185">Reference proteome</keyword>
<gene>
    <name evidence="2" type="ORF">C8D84_1312</name>
</gene>
<dbReference type="Pfam" id="PF13340">
    <property type="entry name" value="DUF4096"/>
    <property type="match status" value="1"/>
</dbReference>
<dbReference type="InterPro" id="IPR052909">
    <property type="entry name" value="Transposase_6_like"/>
</dbReference>
<dbReference type="AlphaFoldDB" id="A0A2V1ZKA8"/>
<dbReference type="PANTHER" id="PTHR46637:SF1">
    <property type="entry name" value="BLL5188 PROTEIN"/>
    <property type="match status" value="1"/>
</dbReference>